<protein>
    <submittedName>
        <fullName evidence="1">Uncharacterized protein</fullName>
    </submittedName>
</protein>
<name>A0A9Q0L0F7_9MAGN</name>
<proteinExistence type="predicted"/>
<keyword evidence="2" id="KW-1185">Reference proteome</keyword>
<evidence type="ECO:0000313" key="2">
    <source>
        <dbReference type="Proteomes" id="UP001141806"/>
    </source>
</evidence>
<comment type="caution">
    <text evidence="1">The sequence shown here is derived from an EMBL/GenBank/DDBJ whole genome shotgun (WGS) entry which is preliminary data.</text>
</comment>
<evidence type="ECO:0000313" key="1">
    <source>
        <dbReference type="EMBL" id="KAJ4979596.1"/>
    </source>
</evidence>
<accession>A0A9Q0L0F7</accession>
<dbReference type="Proteomes" id="UP001141806">
    <property type="component" value="Unassembled WGS sequence"/>
</dbReference>
<reference evidence="1" key="1">
    <citation type="journal article" date="2023" name="Plant J.">
        <title>The genome of the king protea, Protea cynaroides.</title>
        <authorList>
            <person name="Chang J."/>
            <person name="Duong T.A."/>
            <person name="Schoeman C."/>
            <person name="Ma X."/>
            <person name="Roodt D."/>
            <person name="Barker N."/>
            <person name="Li Z."/>
            <person name="Van de Peer Y."/>
            <person name="Mizrachi E."/>
        </authorList>
    </citation>
    <scope>NUCLEOTIDE SEQUENCE</scope>
    <source>
        <tissue evidence="1">Young leaves</tissue>
    </source>
</reference>
<sequence length="40" mass="4413">MNELSNAVYVDGELIEDSDDASEEEDGWGFRSMDCLGLSL</sequence>
<dbReference type="AlphaFoldDB" id="A0A9Q0L0F7"/>
<organism evidence="1 2">
    <name type="scientific">Protea cynaroides</name>
    <dbReference type="NCBI Taxonomy" id="273540"/>
    <lineage>
        <taxon>Eukaryota</taxon>
        <taxon>Viridiplantae</taxon>
        <taxon>Streptophyta</taxon>
        <taxon>Embryophyta</taxon>
        <taxon>Tracheophyta</taxon>
        <taxon>Spermatophyta</taxon>
        <taxon>Magnoliopsida</taxon>
        <taxon>Proteales</taxon>
        <taxon>Proteaceae</taxon>
        <taxon>Protea</taxon>
    </lineage>
</organism>
<dbReference type="EMBL" id="JAMYWD010000002">
    <property type="protein sequence ID" value="KAJ4979596.1"/>
    <property type="molecule type" value="Genomic_DNA"/>
</dbReference>
<gene>
    <name evidence="1" type="ORF">NE237_010376</name>
</gene>